<evidence type="ECO:0000256" key="4">
    <source>
        <dbReference type="ARBA" id="ARBA00022989"/>
    </source>
</evidence>
<dbReference type="EMBL" id="CAESGF010000003">
    <property type="protein sequence ID" value="CAB4362788.1"/>
    <property type="molecule type" value="Genomic_DNA"/>
</dbReference>
<evidence type="ECO:0000256" key="5">
    <source>
        <dbReference type="ARBA" id="ARBA00023136"/>
    </source>
</evidence>
<feature type="transmembrane region" description="Helical" evidence="6">
    <location>
        <begin position="39"/>
        <end position="65"/>
    </location>
</feature>
<dbReference type="PANTHER" id="PTHR31885:SF6">
    <property type="entry name" value="GH04784P"/>
    <property type="match status" value="1"/>
</dbReference>
<dbReference type="Pfam" id="PF07947">
    <property type="entry name" value="YhhN"/>
    <property type="match status" value="1"/>
</dbReference>
<keyword evidence="3 6" id="KW-0812">Transmembrane</keyword>
<comment type="similarity">
    <text evidence="2">Belongs to the TMEM86 family.</text>
</comment>
<sequence length="207" mass="22056">MQVALLIITALTAAADWWSRLSDRQRLESWTKPATTLLVIGLALVSGAPGSRIAVAVVALALCLAGDIALMPVVDKFVVGLASFLFGHLVFIVLFVQYGLDQPRLAGIAILLAAVLVMSIGNIIVRGAATQEAALKAPVTAYLLVISTMTAFGWATGKPWVIVGVTLFVISDSILGWRQFVRTRPWMAVAIMVTYHGAIASLAISLW</sequence>
<organism evidence="8">
    <name type="scientific">freshwater metagenome</name>
    <dbReference type="NCBI Taxonomy" id="449393"/>
    <lineage>
        <taxon>unclassified sequences</taxon>
        <taxon>metagenomes</taxon>
        <taxon>ecological metagenomes</taxon>
    </lineage>
</organism>
<evidence type="ECO:0000313" key="12">
    <source>
        <dbReference type="EMBL" id="CAB4980545.1"/>
    </source>
</evidence>
<evidence type="ECO:0000313" key="9">
    <source>
        <dbReference type="EMBL" id="CAB4800404.1"/>
    </source>
</evidence>
<evidence type="ECO:0000313" key="8">
    <source>
        <dbReference type="EMBL" id="CAB4709481.1"/>
    </source>
</evidence>
<evidence type="ECO:0000256" key="2">
    <source>
        <dbReference type="ARBA" id="ARBA00007375"/>
    </source>
</evidence>
<gene>
    <name evidence="8" type="ORF">UFOPK2656_00572</name>
    <name evidence="9" type="ORF">UFOPK3099_00085</name>
    <name evidence="10" type="ORF">UFOPK3267_00597</name>
    <name evidence="11" type="ORF">UFOPK3651_00610</name>
    <name evidence="12" type="ORF">UFOPK3931_00776</name>
    <name evidence="7" type="ORF">UFOPK4189_00570</name>
</gene>
<dbReference type="EMBL" id="CAFBIY010000022">
    <property type="protein sequence ID" value="CAB4847996.1"/>
    <property type="molecule type" value="Genomic_DNA"/>
</dbReference>
<reference evidence="8" key="1">
    <citation type="submission" date="2020-05" db="EMBL/GenBank/DDBJ databases">
        <authorList>
            <person name="Chiriac C."/>
            <person name="Salcher M."/>
            <person name="Ghai R."/>
            <person name="Kavagutti S V."/>
        </authorList>
    </citation>
    <scope>NUCLEOTIDE SEQUENCE</scope>
</reference>
<evidence type="ECO:0000313" key="10">
    <source>
        <dbReference type="EMBL" id="CAB4847996.1"/>
    </source>
</evidence>
<evidence type="ECO:0000256" key="1">
    <source>
        <dbReference type="ARBA" id="ARBA00004141"/>
    </source>
</evidence>
<proteinExistence type="inferred from homology"/>
<keyword evidence="5 6" id="KW-0472">Membrane</keyword>
<feature type="transmembrane region" description="Helical" evidence="6">
    <location>
        <begin position="105"/>
        <end position="125"/>
    </location>
</feature>
<feature type="transmembrane region" description="Helical" evidence="6">
    <location>
        <begin position="186"/>
        <end position="206"/>
    </location>
</feature>
<dbReference type="GO" id="GO:0016020">
    <property type="term" value="C:membrane"/>
    <property type="evidence" value="ECO:0007669"/>
    <property type="project" value="UniProtKB-SubCell"/>
</dbReference>
<keyword evidence="4 6" id="KW-1133">Transmembrane helix</keyword>
<protein>
    <submittedName>
        <fullName evidence="8">Unannotated protein</fullName>
    </submittedName>
</protein>
<feature type="transmembrane region" description="Helical" evidence="6">
    <location>
        <begin position="137"/>
        <end position="154"/>
    </location>
</feature>
<dbReference type="EMBL" id="CAFBMT010000003">
    <property type="protein sequence ID" value="CAB4917146.1"/>
    <property type="molecule type" value="Genomic_DNA"/>
</dbReference>
<dbReference type="PANTHER" id="PTHR31885">
    <property type="entry name" value="GH04784P"/>
    <property type="match status" value="1"/>
</dbReference>
<feature type="transmembrane region" description="Helical" evidence="6">
    <location>
        <begin position="160"/>
        <end position="177"/>
    </location>
</feature>
<dbReference type="EMBL" id="CAEZYF010000003">
    <property type="protein sequence ID" value="CAB4709481.1"/>
    <property type="molecule type" value="Genomic_DNA"/>
</dbReference>
<evidence type="ECO:0000313" key="11">
    <source>
        <dbReference type="EMBL" id="CAB4917146.1"/>
    </source>
</evidence>
<dbReference type="GO" id="GO:0016787">
    <property type="term" value="F:hydrolase activity"/>
    <property type="evidence" value="ECO:0007669"/>
    <property type="project" value="TreeGrafter"/>
</dbReference>
<dbReference type="AlphaFoldDB" id="A0A6J6QCB2"/>
<dbReference type="EMBL" id="CAFBOL010000013">
    <property type="protein sequence ID" value="CAB4980545.1"/>
    <property type="molecule type" value="Genomic_DNA"/>
</dbReference>
<evidence type="ECO:0000256" key="3">
    <source>
        <dbReference type="ARBA" id="ARBA00022692"/>
    </source>
</evidence>
<dbReference type="EMBL" id="CAFAAV010000003">
    <property type="protein sequence ID" value="CAB4800404.1"/>
    <property type="molecule type" value="Genomic_DNA"/>
</dbReference>
<name>A0A6J6QCB2_9ZZZZ</name>
<evidence type="ECO:0000256" key="6">
    <source>
        <dbReference type="SAM" id="Phobius"/>
    </source>
</evidence>
<feature type="transmembrane region" description="Helical" evidence="6">
    <location>
        <begin position="77"/>
        <end position="99"/>
    </location>
</feature>
<dbReference type="InterPro" id="IPR012506">
    <property type="entry name" value="TMEM86B-like"/>
</dbReference>
<evidence type="ECO:0000313" key="7">
    <source>
        <dbReference type="EMBL" id="CAB4362788.1"/>
    </source>
</evidence>
<accession>A0A6J6QCB2</accession>
<comment type="subcellular location">
    <subcellularLocation>
        <location evidence="1">Membrane</location>
        <topology evidence="1">Multi-pass membrane protein</topology>
    </subcellularLocation>
</comment>